<keyword evidence="7" id="KW-1185">Reference proteome</keyword>
<proteinExistence type="inferred from homology"/>
<dbReference type="Proteomes" id="UP001249851">
    <property type="component" value="Unassembled WGS sequence"/>
</dbReference>
<dbReference type="Pfam" id="PF00883">
    <property type="entry name" value="Peptidase_M17"/>
    <property type="match status" value="2"/>
</dbReference>
<evidence type="ECO:0000256" key="1">
    <source>
        <dbReference type="ARBA" id="ARBA00009528"/>
    </source>
</evidence>
<evidence type="ECO:0000256" key="4">
    <source>
        <dbReference type="ARBA" id="ARBA00022801"/>
    </source>
</evidence>
<dbReference type="Gene3D" id="3.40.630.10">
    <property type="entry name" value="Zn peptidases"/>
    <property type="match status" value="2"/>
</dbReference>
<feature type="domain" description="Cytosol aminopeptidase" evidence="5">
    <location>
        <begin position="289"/>
        <end position="296"/>
    </location>
</feature>
<keyword evidence="4" id="KW-0378">Hydrolase</keyword>
<evidence type="ECO:0000313" key="6">
    <source>
        <dbReference type="EMBL" id="KAK2572405.1"/>
    </source>
</evidence>
<dbReference type="GO" id="GO:0030145">
    <property type="term" value="F:manganese ion binding"/>
    <property type="evidence" value="ECO:0007669"/>
    <property type="project" value="InterPro"/>
</dbReference>
<gene>
    <name evidence="6" type="ORF">P5673_002646</name>
</gene>
<dbReference type="InterPro" id="IPR000819">
    <property type="entry name" value="Peptidase_M17_C"/>
</dbReference>
<dbReference type="GO" id="GO:0005737">
    <property type="term" value="C:cytoplasm"/>
    <property type="evidence" value="ECO:0007669"/>
    <property type="project" value="InterPro"/>
</dbReference>
<dbReference type="EMBL" id="JARQWQ010000004">
    <property type="protein sequence ID" value="KAK2572405.1"/>
    <property type="molecule type" value="Genomic_DNA"/>
</dbReference>
<evidence type="ECO:0000259" key="5">
    <source>
        <dbReference type="PROSITE" id="PS00631"/>
    </source>
</evidence>
<reference evidence="6" key="2">
    <citation type="journal article" date="2023" name="Science">
        <title>Genomic signatures of disease resistance in endangered staghorn corals.</title>
        <authorList>
            <person name="Vollmer S.V."/>
            <person name="Selwyn J.D."/>
            <person name="Despard B.A."/>
            <person name="Roesel C.L."/>
        </authorList>
    </citation>
    <scope>NUCLEOTIDE SEQUENCE</scope>
    <source>
        <strain evidence="6">K2</strain>
    </source>
</reference>
<dbReference type="SUPFAM" id="SSF53187">
    <property type="entry name" value="Zn-dependent exopeptidases"/>
    <property type="match status" value="1"/>
</dbReference>
<evidence type="ECO:0000313" key="7">
    <source>
        <dbReference type="Proteomes" id="UP001249851"/>
    </source>
</evidence>
<keyword evidence="3" id="KW-0645">Protease</keyword>
<sequence length="380" mass="41656">MVRVVPVSSPSQEGFDCFVLVCENLEWDNPTWEFLKEPIKAAAKVDKAVGMDTLLFPCKETSMVYSPTGPVNRDYDDVRCYGEAASKGIKRALKAGSESPLLVTIPGKTFPNSWSVSLLGALNELYLPFELRELAFPKKQQKVKQLGVMVLDQSQNLDFVTAIDSGRSVYRDIGGSDPERMAAPRVEEYITKLFGDSSPVKVSVVKDVKEFEAKYPLYEAVNRCSRAVERHAGRVINLEYVGEGEITKTIFLVGKGQVWRSSCGWILSEGYVADEIITSAAGTRVRVGNTDAEGRMAMADSLHYMKEKALKEKVPAHIVTIATLTGHAILAMGPYSHGIDSVHPIRYSHFDIAGSSGGFPYVPTGAPLVAMATHFLKGHC</sequence>
<dbReference type="GO" id="GO:0070006">
    <property type="term" value="F:metalloaminopeptidase activity"/>
    <property type="evidence" value="ECO:0007669"/>
    <property type="project" value="InterPro"/>
</dbReference>
<dbReference type="GO" id="GO:0006508">
    <property type="term" value="P:proteolysis"/>
    <property type="evidence" value="ECO:0007669"/>
    <property type="project" value="UniProtKB-KW"/>
</dbReference>
<comment type="caution">
    <text evidence="6">The sequence shown here is derived from an EMBL/GenBank/DDBJ whole genome shotgun (WGS) entry which is preliminary data.</text>
</comment>
<organism evidence="6 7">
    <name type="scientific">Acropora cervicornis</name>
    <name type="common">Staghorn coral</name>
    <dbReference type="NCBI Taxonomy" id="6130"/>
    <lineage>
        <taxon>Eukaryota</taxon>
        <taxon>Metazoa</taxon>
        <taxon>Cnidaria</taxon>
        <taxon>Anthozoa</taxon>
        <taxon>Hexacorallia</taxon>
        <taxon>Scleractinia</taxon>
        <taxon>Astrocoeniina</taxon>
        <taxon>Acroporidae</taxon>
        <taxon>Acropora</taxon>
    </lineage>
</organism>
<protein>
    <submittedName>
        <fullName evidence="6">Aminopeptidase W07G4.4</fullName>
    </submittedName>
</protein>
<keyword evidence="2 6" id="KW-0031">Aminopeptidase</keyword>
<comment type="similarity">
    <text evidence="1">Belongs to the peptidase M17 family.</text>
</comment>
<dbReference type="InterPro" id="IPR011356">
    <property type="entry name" value="Leucine_aapep/pepB"/>
</dbReference>
<name>A0AAD9VFW3_ACRCE</name>
<dbReference type="PANTHER" id="PTHR11963:SF48">
    <property type="entry name" value="DIPEPTIDASE B, ISOFORM A"/>
    <property type="match status" value="1"/>
</dbReference>
<evidence type="ECO:0000256" key="3">
    <source>
        <dbReference type="ARBA" id="ARBA00022670"/>
    </source>
</evidence>
<evidence type="ECO:0000256" key="2">
    <source>
        <dbReference type="ARBA" id="ARBA00022438"/>
    </source>
</evidence>
<dbReference type="PROSITE" id="PS00631">
    <property type="entry name" value="CYTOSOL_AP"/>
    <property type="match status" value="1"/>
</dbReference>
<dbReference type="PANTHER" id="PTHR11963">
    <property type="entry name" value="LEUCINE AMINOPEPTIDASE-RELATED"/>
    <property type="match status" value="1"/>
</dbReference>
<accession>A0AAD9VFW3</accession>
<dbReference type="AlphaFoldDB" id="A0AAD9VFW3"/>
<reference evidence="6" key="1">
    <citation type="journal article" date="2023" name="G3 (Bethesda)">
        <title>Whole genome assembly and annotation of the endangered Caribbean coral Acropora cervicornis.</title>
        <authorList>
            <person name="Selwyn J.D."/>
            <person name="Vollmer S.V."/>
        </authorList>
    </citation>
    <scope>NUCLEOTIDE SEQUENCE</scope>
    <source>
        <strain evidence="6">K2</strain>
    </source>
</reference>